<dbReference type="InterPro" id="IPR035623">
    <property type="entry name" value="SUA-like_OCRE"/>
</dbReference>
<accession>A0AAD9IEX3</accession>
<feature type="region of interest" description="Disordered" evidence="8">
    <location>
        <begin position="518"/>
        <end position="552"/>
    </location>
</feature>
<dbReference type="InterPro" id="IPR012677">
    <property type="entry name" value="Nucleotide-bd_a/b_plait_sf"/>
</dbReference>
<keyword evidence="5" id="KW-0539">Nucleus</keyword>
<reference evidence="11" key="1">
    <citation type="submission" date="2021-01" db="EMBL/GenBank/DDBJ databases">
        <authorList>
            <person name="Eckstrom K.M.E."/>
        </authorList>
    </citation>
    <scope>NUCLEOTIDE SEQUENCE</scope>
    <source>
        <strain evidence="11">UVCC 0001</strain>
    </source>
</reference>
<evidence type="ECO:0000256" key="4">
    <source>
        <dbReference type="ARBA" id="ARBA00022833"/>
    </source>
</evidence>
<keyword evidence="12" id="KW-1185">Reference proteome</keyword>
<feature type="compositionally biased region" description="Low complexity" evidence="8">
    <location>
        <begin position="418"/>
        <end position="427"/>
    </location>
</feature>
<dbReference type="PROSITE" id="PS01358">
    <property type="entry name" value="ZF_RANBP2_1"/>
    <property type="match status" value="1"/>
</dbReference>
<evidence type="ECO:0000256" key="7">
    <source>
        <dbReference type="PROSITE-ProRule" id="PRU00322"/>
    </source>
</evidence>
<feature type="compositionally biased region" description="Acidic residues" evidence="8">
    <location>
        <begin position="520"/>
        <end position="535"/>
    </location>
</feature>
<comment type="caution">
    <text evidence="11">The sequence shown here is derived from an EMBL/GenBank/DDBJ whole genome shotgun (WGS) entry which is preliminary data.</text>
</comment>
<evidence type="ECO:0000259" key="9">
    <source>
        <dbReference type="PROSITE" id="PS50102"/>
    </source>
</evidence>
<feature type="domain" description="RRM" evidence="9">
    <location>
        <begin position="147"/>
        <end position="239"/>
    </location>
</feature>
<evidence type="ECO:0000256" key="2">
    <source>
        <dbReference type="ARBA" id="ARBA00022723"/>
    </source>
</evidence>
<keyword evidence="3 7" id="KW-0863">Zinc-finger</keyword>
<evidence type="ECO:0000313" key="11">
    <source>
        <dbReference type="EMBL" id="KAK2075805.1"/>
    </source>
</evidence>
<organism evidence="11 12">
    <name type="scientific">Prototheca wickerhamii</name>
    <dbReference type="NCBI Taxonomy" id="3111"/>
    <lineage>
        <taxon>Eukaryota</taxon>
        <taxon>Viridiplantae</taxon>
        <taxon>Chlorophyta</taxon>
        <taxon>core chlorophytes</taxon>
        <taxon>Trebouxiophyceae</taxon>
        <taxon>Chlorellales</taxon>
        <taxon>Chlorellaceae</taxon>
        <taxon>Prototheca</taxon>
    </lineage>
</organism>
<evidence type="ECO:0000256" key="5">
    <source>
        <dbReference type="ARBA" id="ARBA00023242"/>
    </source>
</evidence>
<dbReference type="GO" id="GO:0000398">
    <property type="term" value="P:mRNA splicing, via spliceosome"/>
    <property type="evidence" value="ECO:0007669"/>
    <property type="project" value="TreeGrafter"/>
</dbReference>
<dbReference type="Pfam" id="PF17780">
    <property type="entry name" value="OCRE"/>
    <property type="match status" value="1"/>
</dbReference>
<dbReference type="PANTHER" id="PTHR13948">
    <property type="entry name" value="RNA-BINDING PROTEIN"/>
    <property type="match status" value="1"/>
</dbReference>
<dbReference type="EMBL" id="JASFZW010000013">
    <property type="protein sequence ID" value="KAK2075805.1"/>
    <property type="molecule type" value="Genomic_DNA"/>
</dbReference>
<dbReference type="AlphaFoldDB" id="A0AAD9IEX3"/>
<dbReference type="InterPro" id="IPR001876">
    <property type="entry name" value="Znf_RanBP2"/>
</dbReference>
<proteinExistence type="predicted"/>
<keyword evidence="2" id="KW-0479">Metal-binding</keyword>
<keyword evidence="6" id="KW-0694">RNA-binding</keyword>
<dbReference type="SMART" id="SM00547">
    <property type="entry name" value="ZnF_RBZ"/>
    <property type="match status" value="1"/>
</dbReference>
<feature type="domain" description="RanBP2-type" evidence="10">
    <location>
        <begin position="94"/>
        <end position="123"/>
    </location>
</feature>
<keyword evidence="4" id="KW-0862">Zinc</keyword>
<feature type="region of interest" description="Disordered" evidence="8">
    <location>
        <begin position="259"/>
        <end position="279"/>
    </location>
</feature>
<feature type="region of interest" description="Disordered" evidence="8">
    <location>
        <begin position="400"/>
        <end position="440"/>
    </location>
</feature>
<dbReference type="SUPFAM" id="SSF90209">
    <property type="entry name" value="Ran binding protein zinc finger-like"/>
    <property type="match status" value="1"/>
</dbReference>
<dbReference type="GO" id="GO:0003723">
    <property type="term" value="F:RNA binding"/>
    <property type="evidence" value="ECO:0007669"/>
    <property type="project" value="UniProtKB-UniRule"/>
</dbReference>
<dbReference type="CDD" id="cd00590">
    <property type="entry name" value="RRM_SF"/>
    <property type="match status" value="1"/>
</dbReference>
<dbReference type="Gene3D" id="3.30.70.330">
    <property type="match status" value="2"/>
</dbReference>
<evidence type="ECO:0000256" key="8">
    <source>
        <dbReference type="SAM" id="MobiDB-lite"/>
    </source>
</evidence>
<dbReference type="PANTHER" id="PTHR13948:SF3">
    <property type="entry name" value="FI21118P1"/>
    <property type="match status" value="1"/>
</dbReference>
<evidence type="ECO:0000256" key="3">
    <source>
        <dbReference type="ARBA" id="ARBA00022771"/>
    </source>
</evidence>
<name>A0AAD9IEX3_PROWI</name>
<dbReference type="SUPFAM" id="SSF54928">
    <property type="entry name" value="RNA-binding domain, RBD"/>
    <property type="match status" value="1"/>
</dbReference>
<dbReference type="InterPro" id="IPR041591">
    <property type="entry name" value="OCRE"/>
</dbReference>
<feature type="domain" description="RRM" evidence="9">
    <location>
        <begin position="7"/>
        <end position="81"/>
    </location>
</feature>
<dbReference type="Pfam" id="PF00076">
    <property type="entry name" value="RRM_1"/>
    <property type="match status" value="2"/>
</dbReference>
<dbReference type="Gene3D" id="4.10.1060.10">
    <property type="entry name" value="Zinc finger, RanBP2-type"/>
    <property type="match status" value="1"/>
</dbReference>
<evidence type="ECO:0000313" key="12">
    <source>
        <dbReference type="Proteomes" id="UP001255856"/>
    </source>
</evidence>
<gene>
    <name evidence="11" type="ORF">QBZ16_001546</name>
</gene>
<dbReference type="InterPro" id="IPR036443">
    <property type="entry name" value="Znf_RanBP2_sf"/>
</dbReference>
<evidence type="ECO:0000256" key="6">
    <source>
        <dbReference type="PROSITE-ProRule" id="PRU00176"/>
    </source>
</evidence>
<protein>
    <submittedName>
        <fullName evidence="11">Uncharacterized protein</fullName>
    </submittedName>
</protein>
<comment type="subcellular location">
    <subcellularLocation>
        <location evidence="1">Nucleus</location>
    </subcellularLocation>
</comment>
<dbReference type="Proteomes" id="UP001255856">
    <property type="component" value="Unassembled WGS sequence"/>
</dbReference>
<dbReference type="CDD" id="cd16166">
    <property type="entry name" value="OCRE_SUA_like"/>
    <property type="match status" value="1"/>
</dbReference>
<dbReference type="Pfam" id="PF00641">
    <property type="entry name" value="Zn_ribbon_RanBP"/>
    <property type="match status" value="1"/>
</dbReference>
<dbReference type="PROSITE" id="PS50102">
    <property type="entry name" value="RRM"/>
    <property type="match status" value="2"/>
</dbReference>
<feature type="compositionally biased region" description="Basic and acidic residues" evidence="8">
    <location>
        <begin position="128"/>
        <end position="137"/>
    </location>
</feature>
<dbReference type="GO" id="GO:0005634">
    <property type="term" value="C:nucleus"/>
    <property type="evidence" value="ECO:0007669"/>
    <property type="project" value="UniProtKB-SubCell"/>
</dbReference>
<dbReference type="SMART" id="SM00360">
    <property type="entry name" value="RRM"/>
    <property type="match status" value="2"/>
</dbReference>
<evidence type="ECO:0000256" key="1">
    <source>
        <dbReference type="ARBA" id="ARBA00004123"/>
    </source>
</evidence>
<dbReference type="InterPro" id="IPR000504">
    <property type="entry name" value="RRM_dom"/>
</dbReference>
<dbReference type="PROSITE" id="PS50199">
    <property type="entry name" value="ZF_RANBP2_2"/>
    <property type="match status" value="1"/>
</dbReference>
<dbReference type="InterPro" id="IPR035979">
    <property type="entry name" value="RBD_domain_sf"/>
</dbReference>
<feature type="region of interest" description="Disordered" evidence="8">
    <location>
        <begin position="121"/>
        <end position="144"/>
    </location>
</feature>
<dbReference type="GO" id="GO:0008270">
    <property type="term" value="F:zinc ion binding"/>
    <property type="evidence" value="ECO:0007669"/>
    <property type="project" value="UniProtKB-KW"/>
</dbReference>
<sequence length="552" mass="59334">MTTGEKGLDAELDEALLLAAVGAAPGFLRARVIRELTTGHCKGFAFLEFDSCEHAREFLESSRPRDFEAVGSAVELAFARPAEPARSEPARSEPERDWSCPACPATNFVRRRACFQCGEPRPSAPEDALPRPDREPHVASVRQPRSHTVLLTNLDASIAEEKLVALCAPFGQVRDVRLMRLRAQQSTAHCPETAASASAYVTFAESSAAAQAAAELGGRVDELVAHGFGREIAVALAEEGLHGTRRATTSRRDDAVEAIDGSGWQPAAFDEAGDPATAPVMEPRAEAPADSPEQAREPGELEQRGFVHDPATGYLYDQTSGYYYDAASGLYCHPSVGQWGSVDFTTGSFTPYAPFAKEEARPADAVPAKRSAVIGAGPQLDAQALLEAARAQEVAPLQSAAKSVKSDGDQPSGSCMTSRSSGWASSSLAPVATPSARPRRYYEPCMSDTVEGPAHKKVRMSMSRTPMSESDEEGEEAVSVLRPCALEPERDGPIPAIYMGPLRVGVNFPQSRAWQMAMDEWSDQGSDDEEEEDDGWGQPTAWPLPGNLDREE</sequence>
<evidence type="ECO:0000259" key="10">
    <source>
        <dbReference type="PROSITE" id="PS50199"/>
    </source>
</evidence>